<feature type="compositionally biased region" description="Polar residues" evidence="1">
    <location>
        <begin position="123"/>
        <end position="137"/>
    </location>
</feature>
<feature type="compositionally biased region" description="Basic and acidic residues" evidence="1">
    <location>
        <begin position="139"/>
        <end position="153"/>
    </location>
</feature>
<proteinExistence type="predicted"/>
<dbReference type="GeneID" id="7842286"/>
<dbReference type="AlphaFoldDB" id="Q22BB5"/>
<dbReference type="HOGENOM" id="CLU_479421_0_0_1"/>
<reference evidence="3" key="1">
    <citation type="journal article" date="2006" name="PLoS Biol.">
        <title>Macronuclear genome sequence of the ciliate Tetrahymena thermophila, a model eukaryote.</title>
        <authorList>
            <person name="Eisen J.A."/>
            <person name="Coyne R.S."/>
            <person name="Wu M."/>
            <person name="Wu D."/>
            <person name="Thiagarajan M."/>
            <person name="Wortman J.R."/>
            <person name="Badger J.H."/>
            <person name="Ren Q."/>
            <person name="Amedeo P."/>
            <person name="Jones K.M."/>
            <person name="Tallon L.J."/>
            <person name="Delcher A.L."/>
            <person name="Salzberg S.L."/>
            <person name="Silva J.C."/>
            <person name="Haas B.J."/>
            <person name="Majoros W.H."/>
            <person name="Farzad M."/>
            <person name="Carlton J.M."/>
            <person name="Smith R.K. Jr."/>
            <person name="Garg J."/>
            <person name="Pearlman R.E."/>
            <person name="Karrer K.M."/>
            <person name="Sun L."/>
            <person name="Manning G."/>
            <person name="Elde N.C."/>
            <person name="Turkewitz A.P."/>
            <person name="Asai D.J."/>
            <person name="Wilkes D.E."/>
            <person name="Wang Y."/>
            <person name="Cai H."/>
            <person name="Collins K."/>
            <person name="Stewart B.A."/>
            <person name="Lee S.R."/>
            <person name="Wilamowska K."/>
            <person name="Weinberg Z."/>
            <person name="Ruzzo W.L."/>
            <person name="Wloga D."/>
            <person name="Gaertig J."/>
            <person name="Frankel J."/>
            <person name="Tsao C.-C."/>
            <person name="Gorovsky M.A."/>
            <person name="Keeling P.J."/>
            <person name="Waller R.F."/>
            <person name="Patron N.J."/>
            <person name="Cherry J.M."/>
            <person name="Stover N.A."/>
            <person name="Krieger C.J."/>
            <person name="del Toro C."/>
            <person name="Ryder H.F."/>
            <person name="Williamson S.C."/>
            <person name="Barbeau R.A."/>
            <person name="Hamilton E.P."/>
            <person name="Orias E."/>
        </authorList>
    </citation>
    <scope>NUCLEOTIDE SEQUENCE [LARGE SCALE GENOMIC DNA]</scope>
    <source>
        <strain evidence="3">SB210</strain>
    </source>
</reference>
<protein>
    <submittedName>
        <fullName evidence="2">Uncharacterized protein</fullName>
    </submittedName>
</protein>
<dbReference type="InParanoid" id="Q22BB5"/>
<organism evidence="2 3">
    <name type="scientific">Tetrahymena thermophila (strain SB210)</name>
    <dbReference type="NCBI Taxonomy" id="312017"/>
    <lineage>
        <taxon>Eukaryota</taxon>
        <taxon>Sar</taxon>
        <taxon>Alveolata</taxon>
        <taxon>Ciliophora</taxon>
        <taxon>Intramacronucleata</taxon>
        <taxon>Oligohymenophorea</taxon>
        <taxon>Hymenostomatida</taxon>
        <taxon>Tetrahymenina</taxon>
        <taxon>Tetrahymenidae</taxon>
        <taxon>Tetrahymena</taxon>
    </lineage>
</organism>
<name>Q22BB5_TETTS</name>
<evidence type="ECO:0000313" key="3">
    <source>
        <dbReference type="Proteomes" id="UP000009168"/>
    </source>
</evidence>
<dbReference type="Proteomes" id="UP000009168">
    <property type="component" value="Unassembled WGS sequence"/>
</dbReference>
<dbReference type="KEGG" id="tet:TTHERM_01107410"/>
<accession>Q22BB5</accession>
<feature type="region of interest" description="Disordered" evidence="1">
    <location>
        <begin position="547"/>
        <end position="582"/>
    </location>
</feature>
<dbReference type="RefSeq" id="XP_001030256.2">
    <property type="nucleotide sequence ID" value="XM_001030256.2"/>
</dbReference>
<feature type="region of interest" description="Disordered" evidence="1">
    <location>
        <begin position="115"/>
        <end position="176"/>
    </location>
</feature>
<gene>
    <name evidence="2" type="ORF">TTHERM_01107410</name>
</gene>
<sequence>MRQNENNQLMKVLPKLNYSEKLFLSRNQEKKKKIDIAFNSISDTNNQQQISYALKQVNNISERKQLISKIIKRKKEIEDMQEINTINSLAPLFSKIKQKFFNNLYKKTGNKNHLLLSQGKDPYSNQQSFQSSTSLSNEPQEKEKQEKINEETKQPNSSLNLQMTSPLGSPTNSDQKSFIKRQTHLLSALTFLSIRSKSNQNKQKRLSIRQSYDNTYISEGGNALKYLTKDPYIFKADLNFSKDQKKQMQKSNSQDIKIMNDQLIESDSTTQKDKLKKIKSKVEHYKQKSKLKKEILTNHTSLKKLINYSDQNHQNNNPKILLIDDYSDKQKQSDHYYINCQNDEKAGYLRHKENGNDNFIYFQGQKSSPSNQKNSIFKSQFLEMNEKNFSYENNFSNYIEHNKKSRNHLESQISQEYDLNSKNSNQQNNKNILFKDTPQLDEKDYIKGLPKLNNFGGSYYYLGKKLPESYLYRYIIQCEQKRLYLKSDGQLFSNQPFTEQLDKINKVSHIHKIFENDKKQLNIFQLKHNEEFASFPKSSRNYFSLSKQSSKNSLHKQNQSSQPKTNSFMTQRKYSDTSTNNSAKGYQILNNTKDTDSILSFQIPDNLKPHVIKGFYSPKQKLNIDDKIQKQYFVKVNYQL</sequence>
<dbReference type="EMBL" id="GG662272">
    <property type="protein sequence ID" value="EAR82593.2"/>
    <property type="molecule type" value="Genomic_DNA"/>
</dbReference>
<evidence type="ECO:0000256" key="1">
    <source>
        <dbReference type="SAM" id="MobiDB-lite"/>
    </source>
</evidence>
<feature type="compositionally biased region" description="Polar residues" evidence="1">
    <location>
        <begin position="155"/>
        <end position="176"/>
    </location>
</feature>
<evidence type="ECO:0000313" key="2">
    <source>
        <dbReference type="EMBL" id="EAR82593.2"/>
    </source>
</evidence>
<keyword evidence="3" id="KW-1185">Reference proteome</keyword>